<evidence type="ECO:0000256" key="4">
    <source>
        <dbReference type="ARBA" id="ARBA00022741"/>
    </source>
</evidence>
<evidence type="ECO:0000313" key="12">
    <source>
        <dbReference type="EMBL" id="KAA0148102.1"/>
    </source>
</evidence>
<dbReference type="Gene3D" id="3.30.470.30">
    <property type="entry name" value="DNA ligase/mRNA capping enzyme"/>
    <property type="match status" value="1"/>
</dbReference>
<dbReference type="OMA" id="ERFQSIC"/>
<dbReference type="InterPro" id="IPR012340">
    <property type="entry name" value="NA-bd_OB-fold"/>
</dbReference>
<dbReference type="InterPro" id="IPR016059">
    <property type="entry name" value="DNA_ligase_ATP-dep_CS"/>
</dbReference>
<feature type="region of interest" description="Disordered" evidence="10">
    <location>
        <begin position="470"/>
        <end position="501"/>
    </location>
</feature>
<organism evidence="12 13">
    <name type="scientific">Cafeteria roenbergensis</name>
    <name type="common">Marine flagellate</name>
    <dbReference type="NCBI Taxonomy" id="33653"/>
    <lineage>
        <taxon>Eukaryota</taxon>
        <taxon>Sar</taxon>
        <taxon>Stramenopiles</taxon>
        <taxon>Bigyra</taxon>
        <taxon>Opalozoa</taxon>
        <taxon>Bicosoecida</taxon>
        <taxon>Cafeteriaceae</taxon>
        <taxon>Cafeteria</taxon>
    </lineage>
</organism>
<dbReference type="PANTHER" id="PTHR45674:SF4">
    <property type="entry name" value="DNA LIGASE 1"/>
    <property type="match status" value="1"/>
</dbReference>
<dbReference type="PANTHER" id="PTHR45674">
    <property type="entry name" value="DNA LIGASE 1/3 FAMILY MEMBER"/>
    <property type="match status" value="1"/>
</dbReference>
<evidence type="ECO:0000256" key="3">
    <source>
        <dbReference type="ARBA" id="ARBA00022618"/>
    </source>
</evidence>
<evidence type="ECO:0000256" key="9">
    <source>
        <dbReference type="ARBA" id="ARBA00023306"/>
    </source>
</evidence>
<dbReference type="InterPro" id="IPR012308">
    <property type="entry name" value="DNA_ligase_ATP-dep_N"/>
</dbReference>
<dbReference type="GO" id="GO:0051301">
    <property type="term" value="P:cell division"/>
    <property type="evidence" value="ECO:0007669"/>
    <property type="project" value="UniProtKB-KW"/>
</dbReference>
<dbReference type="Proteomes" id="UP000323011">
    <property type="component" value="Unassembled WGS sequence"/>
</dbReference>
<dbReference type="GO" id="GO:0006281">
    <property type="term" value="P:DNA repair"/>
    <property type="evidence" value="ECO:0007669"/>
    <property type="project" value="UniProtKB-KW"/>
</dbReference>
<feature type="region of interest" description="Disordered" evidence="10">
    <location>
        <begin position="565"/>
        <end position="584"/>
    </location>
</feature>
<dbReference type="GO" id="GO:0005524">
    <property type="term" value="F:ATP binding"/>
    <property type="evidence" value="ECO:0007669"/>
    <property type="project" value="UniProtKB-KW"/>
</dbReference>
<dbReference type="PROSITE" id="PS50160">
    <property type="entry name" value="DNA_LIGASE_A3"/>
    <property type="match status" value="1"/>
</dbReference>
<evidence type="ECO:0000256" key="5">
    <source>
        <dbReference type="ARBA" id="ARBA00022763"/>
    </source>
</evidence>
<keyword evidence="9" id="KW-0131">Cell cycle</keyword>
<dbReference type="EMBL" id="VLTN01000057">
    <property type="protein sequence ID" value="KAA0148102.1"/>
    <property type="molecule type" value="Genomic_DNA"/>
</dbReference>
<keyword evidence="2" id="KW-0436">Ligase</keyword>
<proteinExistence type="inferred from homology"/>
<dbReference type="SUPFAM" id="SSF117018">
    <property type="entry name" value="ATP-dependent DNA ligase DNA-binding domain"/>
    <property type="match status" value="1"/>
</dbReference>
<evidence type="ECO:0000256" key="1">
    <source>
        <dbReference type="ARBA" id="ARBA00007572"/>
    </source>
</evidence>
<accession>A0A5A8C4W7</accession>
<comment type="caution">
    <text evidence="12">The sequence shown here is derived from an EMBL/GenBank/DDBJ whole genome shotgun (WGS) entry which is preliminary data.</text>
</comment>
<dbReference type="InterPro" id="IPR012310">
    <property type="entry name" value="DNA_ligase_ATP-dep_cent"/>
</dbReference>
<protein>
    <recommendedName>
        <fullName evidence="11">ATP-dependent DNA ligase family profile domain-containing protein</fullName>
    </recommendedName>
</protein>
<feature type="compositionally biased region" description="Polar residues" evidence="10">
    <location>
        <begin position="249"/>
        <end position="260"/>
    </location>
</feature>
<evidence type="ECO:0000313" key="13">
    <source>
        <dbReference type="Proteomes" id="UP000323011"/>
    </source>
</evidence>
<reference evidence="12 13" key="1">
    <citation type="submission" date="2019-07" db="EMBL/GenBank/DDBJ databases">
        <title>Genomes of Cafeteria roenbergensis.</title>
        <authorList>
            <person name="Fischer M.G."/>
            <person name="Hackl T."/>
            <person name="Roman M."/>
        </authorList>
    </citation>
    <scope>NUCLEOTIDE SEQUENCE [LARGE SCALE GENOMIC DNA]</scope>
    <source>
        <strain evidence="12 13">BVI</strain>
    </source>
</reference>
<keyword evidence="8" id="KW-0234">DNA repair</keyword>
<keyword evidence="5" id="KW-0227">DNA damage</keyword>
<keyword evidence="6" id="KW-0067">ATP-binding</keyword>
<dbReference type="GO" id="GO:0003910">
    <property type="term" value="F:DNA ligase (ATP) activity"/>
    <property type="evidence" value="ECO:0007669"/>
    <property type="project" value="InterPro"/>
</dbReference>
<evidence type="ECO:0000259" key="11">
    <source>
        <dbReference type="PROSITE" id="PS50160"/>
    </source>
</evidence>
<dbReference type="GO" id="GO:0006310">
    <property type="term" value="P:DNA recombination"/>
    <property type="evidence" value="ECO:0007669"/>
    <property type="project" value="UniProtKB-KW"/>
</dbReference>
<gene>
    <name evidence="12" type="ORF">FNF29_06897</name>
</gene>
<dbReference type="Gene3D" id="1.10.3260.10">
    <property type="entry name" value="DNA ligase, ATP-dependent, N-terminal domain"/>
    <property type="match status" value="1"/>
</dbReference>
<dbReference type="Gene3D" id="3.30.1490.70">
    <property type="match status" value="1"/>
</dbReference>
<name>A0A5A8C4W7_CAFRO</name>
<evidence type="ECO:0000256" key="8">
    <source>
        <dbReference type="ARBA" id="ARBA00023204"/>
    </source>
</evidence>
<dbReference type="Pfam" id="PF04675">
    <property type="entry name" value="DNA_ligase_A_N"/>
    <property type="match status" value="1"/>
</dbReference>
<dbReference type="AlphaFoldDB" id="A0A5A8C4W7"/>
<dbReference type="SUPFAM" id="SSF56091">
    <property type="entry name" value="DNA ligase/mRNA capping enzyme, catalytic domain"/>
    <property type="match status" value="1"/>
</dbReference>
<keyword evidence="7" id="KW-0233">DNA recombination</keyword>
<keyword evidence="3" id="KW-0132">Cell division</keyword>
<keyword evidence="4" id="KW-0547">Nucleotide-binding</keyword>
<dbReference type="GO" id="GO:0003677">
    <property type="term" value="F:DNA binding"/>
    <property type="evidence" value="ECO:0007669"/>
    <property type="project" value="InterPro"/>
</dbReference>
<feature type="region of interest" description="Disordered" evidence="10">
    <location>
        <begin position="229"/>
        <end position="265"/>
    </location>
</feature>
<dbReference type="PROSITE" id="PS00697">
    <property type="entry name" value="DNA_LIGASE_A1"/>
    <property type="match status" value="1"/>
</dbReference>
<dbReference type="InterPro" id="IPR050191">
    <property type="entry name" value="ATP-dep_DNA_ligase"/>
</dbReference>
<feature type="domain" description="ATP-dependent DNA ligase family profile" evidence="11">
    <location>
        <begin position="508"/>
        <end position="693"/>
    </location>
</feature>
<evidence type="ECO:0000256" key="6">
    <source>
        <dbReference type="ARBA" id="ARBA00022840"/>
    </source>
</evidence>
<dbReference type="InterPro" id="IPR036599">
    <property type="entry name" value="DNA_ligase_N_sf"/>
</dbReference>
<sequence>MRTASRGRILPMLGGAFCSNLGRVGLLCARPYSLDSFAKGIAAVEAAPAPDKLSAMTALLADCLAADGPQEACRAAMLARGRVAPAHESRPTGMGAAALAGSIAQAFGSDVRTVQAEASSAGGLAAAAAALWRAPAAPSGGSAESPAVSTAELALLAERLGAVSGTGATQSRVDMVSELLSRCGSAEAASVVVRVAHGPGAMRTGVGDVAVVTALALAARRHSLANAQGLEGSAPSSGFVDRTAGAPSPEQSAARDTQAGSAGGNALGPGAGDCCDEAPAAASLQDIARHFAVEPDLRYIVDAALAAARAGRSAGSERERKDLRPEDRWRGVGVPVGAMLGVAARSADDAAARVQGWSEASGGWVAADWKADGERVQVHVSAEGGRVFSRNGEDSTAKFGALAESLWAAADAAARAHGKAVTPFVVDGEAVLLEEAREGDAGQGAVWPRAIAADRGAFRLMPFREVARLARKGTSQHDQRGTDDDGGEVASGTGSSGGSAGPARKLGVVVFDLLFSEGAGLLSLPLRKRRERLGGLFAGNTGFATGVALAPGVDVEASADGVRLSRRSANGSGGARRTGGAESSESLAAALRNEALLAAAHGGEGLMLKPLDKGSAARKGAASGAADPAEYRPATRSTSWVKLKVDAQGVRSKAPAADAAVGGDTLDLIVVGAFRGKGRRAKGPGAFLVGCLADERGGETGRGGSRTTPEARPLEVVPVARIGTGLSDADLERFGERVRAAEAAGEAGPEPPGWVRLPKRLSKARAPHVWLHDAMTFPPWEVKATEATPSAEYEAGSFARQAQDGAGFSLRFPRLGIKLRAVRAAVGLDRLSAFAASAPQVALANGAVVACLVFDWVQLFGIVASEQGGYRLEWPLIDWLRDGSVSARVPGPSPTLGSYLAVWAISVAVMAATVA</sequence>
<evidence type="ECO:0000256" key="7">
    <source>
        <dbReference type="ARBA" id="ARBA00023172"/>
    </source>
</evidence>
<keyword evidence="13" id="KW-1185">Reference proteome</keyword>
<dbReference type="SUPFAM" id="SSF50249">
    <property type="entry name" value="Nucleic acid-binding proteins"/>
    <property type="match status" value="1"/>
</dbReference>
<evidence type="ECO:0000256" key="2">
    <source>
        <dbReference type="ARBA" id="ARBA00022598"/>
    </source>
</evidence>
<comment type="similarity">
    <text evidence="1">Belongs to the ATP-dependent DNA ligase family.</text>
</comment>
<dbReference type="Pfam" id="PF01068">
    <property type="entry name" value="DNA_ligase_A_M"/>
    <property type="match status" value="1"/>
</dbReference>
<evidence type="ECO:0000256" key="10">
    <source>
        <dbReference type="SAM" id="MobiDB-lite"/>
    </source>
</evidence>
<dbReference type="Gene3D" id="2.40.50.140">
    <property type="entry name" value="Nucleic acid-binding proteins"/>
    <property type="match status" value="1"/>
</dbReference>